<feature type="domain" description="Outer membrane protein beta-barrel" evidence="1">
    <location>
        <begin position="38"/>
        <end position="193"/>
    </location>
</feature>
<dbReference type="InterPro" id="IPR025665">
    <property type="entry name" value="Beta-barrel_OMP_2"/>
</dbReference>
<comment type="caution">
    <text evidence="2">The sequence shown here is derived from an EMBL/GenBank/DDBJ whole genome shotgun (WGS) entry which is preliminary data.</text>
</comment>
<dbReference type="AlphaFoldDB" id="A0A502EZY9"/>
<organism evidence="2 3">
    <name type="scientific">Flavobacterium pectinovorum</name>
    <dbReference type="NCBI Taxonomy" id="29533"/>
    <lineage>
        <taxon>Bacteria</taxon>
        <taxon>Pseudomonadati</taxon>
        <taxon>Bacteroidota</taxon>
        <taxon>Flavobacteriia</taxon>
        <taxon>Flavobacteriales</taxon>
        <taxon>Flavobacteriaceae</taxon>
        <taxon>Flavobacterium</taxon>
    </lineage>
</organism>
<evidence type="ECO:0000313" key="2">
    <source>
        <dbReference type="EMBL" id="TPG42249.1"/>
    </source>
</evidence>
<accession>A0A502EZY9</accession>
<dbReference type="Pfam" id="PF13568">
    <property type="entry name" value="OMP_b-brl_2"/>
    <property type="match status" value="1"/>
</dbReference>
<sequence length="213" mass="23764">MFVLLCIKLIKTIIMNMYKLVLLTTIFLVSLISSKANAQSPLPIHVGIKGGSNFSELPVTSGFNSEYAAGYFVGGMARFDFKRFYIQNELLYSEKSSKIEKTAITGSKNAKWRSLEMPLLIGYKVIDLSTLNVRVFGGGVYSYVLDENVSSVNQLKNSYTKFNKSNIGYQVGAGVEMWKFTVDLIYQGGLNNSSKDFSSKTNSYNVSIGYFFL</sequence>
<keyword evidence="3" id="KW-1185">Reference proteome</keyword>
<dbReference type="InterPro" id="IPR011250">
    <property type="entry name" value="OMP/PagP_B-barrel"/>
</dbReference>
<name>A0A502EZY9_9FLAO</name>
<evidence type="ECO:0000259" key="1">
    <source>
        <dbReference type="Pfam" id="PF13568"/>
    </source>
</evidence>
<protein>
    <submittedName>
        <fullName evidence="2">PorT family protein</fullName>
    </submittedName>
</protein>
<dbReference type="Proteomes" id="UP000319700">
    <property type="component" value="Unassembled WGS sequence"/>
</dbReference>
<evidence type="ECO:0000313" key="3">
    <source>
        <dbReference type="Proteomes" id="UP000319700"/>
    </source>
</evidence>
<dbReference type="SUPFAM" id="SSF56925">
    <property type="entry name" value="OMPA-like"/>
    <property type="match status" value="1"/>
</dbReference>
<gene>
    <name evidence="2" type="ORF">EAH81_08000</name>
</gene>
<proteinExistence type="predicted"/>
<dbReference type="EMBL" id="RCZH01000004">
    <property type="protein sequence ID" value="TPG42249.1"/>
    <property type="molecule type" value="Genomic_DNA"/>
</dbReference>
<reference evidence="2 3" key="1">
    <citation type="journal article" date="2019" name="Environ. Microbiol.">
        <title>Species interactions and distinct microbial communities in high Arctic permafrost affected cryosols are associated with the CH4 and CO2 gas fluxes.</title>
        <authorList>
            <person name="Altshuler I."/>
            <person name="Hamel J."/>
            <person name="Turney S."/>
            <person name="Magnuson E."/>
            <person name="Levesque R."/>
            <person name="Greer C."/>
            <person name="Whyte L.G."/>
        </authorList>
    </citation>
    <scope>NUCLEOTIDE SEQUENCE [LARGE SCALE GENOMIC DNA]</scope>
    <source>
        <strain evidence="2 3">42</strain>
    </source>
</reference>